<organism evidence="2 3">
    <name type="scientific">Youxingia wuxianensis</name>
    <dbReference type="NCBI Taxonomy" id="2763678"/>
    <lineage>
        <taxon>Bacteria</taxon>
        <taxon>Bacillati</taxon>
        <taxon>Bacillota</taxon>
        <taxon>Clostridia</taxon>
        <taxon>Eubacteriales</taxon>
        <taxon>Oscillospiraceae</taxon>
        <taxon>Youxingia</taxon>
    </lineage>
</organism>
<feature type="transmembrane region" description="Helical" evidence="1">
    <location>
        <begin position="6"/>
        <end position="25"/>
    </location>
</feature>
<keyword evidence="1" id="KW-0472">Membrane</keyword>
<comment type="caution">
    <text evidence="2">The sequence shown here is derived from an EMBL/GenBank/DDBJ whole genome shotgun (WGS) entry which is preliminary data.</text>
</comment>
<dbReference type="Pfam" id="PF10688">
    <property type="entry name" value="Imp-YgjV"/>
    <property type="match status" value="1"/>
</dbReference>
<feature type="transmembrane region" description="Helical" evidence="1">
    <location>
        <begin position="32"/>
        <end position="53"/>
    </location>
</feature>
<name>A0A926ESM9_9FIRM</name>
<dbReference type="Proteomes" id="UP000623678">
    <property type="component" value="Unassembled WGS sequence"/>
</dbReference>
<evidence type="ECO:0000256" key="1">
    <source>
        <dbReference type="SAM" id="Phobius"/>
    </source>
</evidence>
<dbReference type="PROSITE" id="PS51257">
    <property type="entry name" value="PROKAR_LIPOPROTEIN"/>
    <property type="match status" value="1"/>
</dbReference>
<keyword evidence="3" id="KW-1185">Reference proteome</keyword>
<dbReference type="EMBL" id="JACRTD010000005">
    <property type="protein sequence ID" value="MBC8585550.1"/>
    <property type="molecule type" value="Genomic_DNA"/>
</dbReference>
<gene>
    <name evidence="2" type="ORF">H8705_08135</name>
</gene>
<reference evidence="2" key="1">
    <citation type="submission" date="2020-08" db="EMBL/GenBank/DDBJ databases">
        <title>Genome public.</title>
        <authorList>
            <person name="Liu C."/>
            <person name="Sun Q."/>
        </authorList>
    </citation>
    <scope>NUCLEOTIDE SEQUENCE</scope>
    <source>
        <strain evidence="2">NSJ-64</strain>
    </source>
</reference>
<accession>A0A926ESM9</accession>
<protein>
    <submittedName>
        <fullName evidence="2">YgjV family protein</fullName>
    </submittedName>
</protein>
<sequence length="174" mass="19074">MGVRIIIGNIISLVAALFLAASCLVKNKRGIFLCQFMECVLLAISSVLFGSLAGTTTLLLSAVRNLIVARERYTKQMMYIFLVLTIVAGILANSRGLLGLMPVIATVEYTICCYYITGIKAIRCSIFVNMAIWIVYSFLILDFSTAISDSIILIVDLAAIVKMHHSEKALLSEE</sequence>
<feature type="transmembrane region" description="Helical" evidence="1">
    <location>
        <begin position="73"/>
        <end position="91"/>
    </location>
</feature>
<evidence type="ECO:0000313" key="2">
    <source>
        <dbReference type="EMBL" id="MBC8585550.1"/>
    </source>
</evidence>
<evidence type="ECO:0000313" key="3">
    <source>
        <dbReference type="Proteomes" id="UP000623678"/>
    </source>
</evidence>
<feature type="transmembrane region" description="Helical" evidence="1">
    <location>
        <begin position="130"/>
        <end position="161"/>
    </location>
</feature>
<proteinExistence type="predicted"/>
<feature type="transmembrane region" description="Helical" evidence="1">
    <location>
        <begin position="98"/>
        <end position="118"/>
    </location>
</feature>
<dbReference type="AlphaFoldDB" id="A0A926ESM9"/>
<dbReference type="InterPro" id="IPR019629">
    <property type="entry name" value="Uncharacterised_HI1736/YgjV"/>
</dbReference>
<keyword evidence="1" id="KW-1133">Transmembrane helix</keyword>
<keyword evidence="1" id="KW-0812">Transmembrane</keyword>